<feature type="compositionally biased region" description="Basic and acidic residues" evidence="8">
    <location>
        <begin position="487"/>
        <end position="510"/>
    </location>
</feature>
<dbReference type="PANTHER" id="PTHR18934">
    <property type="entry name" value="ATP-DEPENDENT RNA HELICASE"/>
    <property type="match status" value="1"/>
</dbReference>
<dbReference type="GO" id="GO:0005524">
    <property type="term" value="F:ATP binding"/>
    <property type="evidence" value="ECO:0007669"/>
    <property type="project" value="UniProtKB-KW"/>
</dbReference>
<dbReference type="GO" id="GO:0016787">
    <property type="term" value="F:hydrolase activity"/>
    <property type="evidence" value="ECO:0007669"/>
    <property type="project" value="UniProtKB-KW"/>
</dbReference>
<evidence type="ECO:0000256" key="1">
    <source>
        <dbReference type="ARBA" id="ARBA00008792"/>
    </source>
</evidence>
<evidence type="ECO:0000256" key="5">
    <source>
        <dbReference type="ARBA" id="ARBA00022806"/>
    </source>
</evidence>
<dbReference type="Gene3D" id="1.20.120.1080">
    <property type="match status" value="1"/>
</dbReference>
<feature type="compositionally biased region" description="Basic and acidic residues" evidence="8">
    <location>
        <begin position="1099"/>
        <end position="1110"/>
    </location>
</feature>
<dbReference type="GO" id="GO:0003725">
    <property type="term" value="F:double-stranded RNA binding"/>
    <property type="evidence" value="ECO:0007669"/>
    <property type="project" value="TreeGrafter"/>
</dbReference>
<dbReference type="GO" id="GO:0005730">
    <property type="term" value="C:nucleolus"/>
    <property type="evidence" value="ECO:0007669"/>
    <property type="project" value="UniProtKB-ARBA"/>
</dbReference>
<feature type="compositionally biased region" description="Low complexity" evidence="8">
    <location>
        <begin position="15"/>
        <end position="25"/>
    </location>
</feature>
<dbReference type="PROSITE" id="PS00690">
    <property type="entry name" value="DEAH_ATP_HELICASE"/>
    <property type="match status" value="1"/>
</dbReference>
<protein>
    <recommendedName>
        <fullName evidence="2">RNA helicase</fullName>
        <ecNumber evidence="2">3.6.4.13</ecNumber>
    </recommendedName>
</protein>
<reference evidence="9 10" key="1">
    <citation type="submission" date="2019-06" db="EMBL/GenBank/DDBJ databases">
        <authorList>
            <person name="Palmer J.M."/>
        </authorList>
    </citation>
    <scope>NUCLEOTIDE SEQUENCE [LARGE SCALE GENOMIC DNA]</scope>
    <source>
        <strain evidence="9 10">TWF191</strain>
    </source>
</reference>
<keyword evidence="6" id="KW-0067">ATP-binding</keyword>
<dbReference type="CDD" id="cd18791">
    <property type="entry name" value="SF2_C_RHA"/>
    <property type="match status" value="1"/>
</dbReference>
<feature type="compositionally biased region" description="Low complexity" evidence="8">
    <location>
        <begin position="53"/>
        <end position="62"/>
    </location>
</feature>
<dbReference type="GO" id="GO:1990904">
    <property type="term" value="C:ribonucleoprotein complex"/>
    <property type="evidence" value="ECO:0007669"/>
    <property type="project" value="UniProtKB-ARBA"/>
</dbReference>
<evidence type="ECO:0000313" key="10">
    <source>
        <dbReference type="Proteomes" id="UP000483672"/>
    </source>
</evidence>
<dbReference type="PANTHER" id="PTHR18934:SF118">
    <property type="entry name" value="ATP-DEPENDENT RNA HELICASE DHX33"/>
    <property type="match status" value="1"/>
</dbReference>
<accession>A0A6G1LSW7</accession>
<evidence type="ECO:0000256" key="8">
    <source>
        <dbReference type="SAM" id="MobiDB-lite"/>
    </source>
</evidence>
<keyword evidence="3" id="KW-0547">Nucleotide-binding</keyword>
<proteinExistence type="inferred from homology"/>
<feature type="compositionally biased region" description="Polar residues" evidence="8">
    <location>
        <begin position="365"/>
        <end position="386"/>
    </location>
</feature>
<dbReference type="SMART" id="SM00490">
    <property type="entry name" value="HELICc"/>
    <property type="match status" value="1"/>
</dbReference>
<keyword evidence="5 9" id="KW-0347">Helicase</keyword>
<dbReference type="GO" id="GO:0045943">
    <property type="term" value="P:positive regulation of transcription by RNA polymerase I"/>
    <property type="evidence" value="ECO:0007669"/>
    <property type="project" value="TreeGrafter"/>
</dbReference>
<dbReference type="InterPro" id="IPR011545">
    <property type="entry name" value="DEAD/DEAH_box_helicase_dom"/>
</dbReference>
<dbReference type="GO" id="GO:0003724">
    <property type="term" value="F:RNA helicase activity"/>
    <property type="evidence" value="ECO:0007669"/>
    <property type="project" value="UniProtKB-EC"/>
</dbReference>
<dbReference type="SUPFAM" id="SSF52540">
    <property type="entry name" value="P-loop containing nucleoside triphosphate hydrolases"/>
    <property type="match status" value="1"/>
</dbReference>
<feature type="region of interest" description="Disordered" evidence="8">
    <location>
        <begin position="1070"/>
        <end position="1111"/>
    </location>
</feature>
<dbReference type="Proteomes" id="UP000483672">
    <property type="component" value="Unassembled WGS sequence"/>
</dbReference>
<dbReference type="EC" id="3.6.4.13" evidence="2"/>
<dbReference type="EMBL" id="WIPF01000084">
    <property type="protein sequence ID" value="KAF3212180.1"/>
    <property type="molecule type" value="Genomic_DNA"/>
</dbReference>
<name>A0A6G1LSW7_ORBOL</name>
<comment type="catalytic activity">
    <reaction evidence="7">
        <text>ATP + H2O = ADP + phosphate + H(+)</text>
        <dbReference type="Rhea" id="RHEA:13065"/>
        <dbReference type="ChEBI" id="CHEBI:15377"/>
        <dbReference type="ChEBI" id="CHEBI:15378"/>
        <dbReference type="ChEBI" id="CHEBI:30616"/>
        <dbReference type="ChEBI" id="CHEBI:43474"/>
        <dbReference type="ChEBI" id="CHEBI:456216"/>
        <dbReference type="EC" id="3.6.4.13"/>
    </reaction>
</comment>
<dbReference type="InterPro" id="IPR014001">
    <property type="entry name" value="Helicase_ATP-bd"/>
</dbReference>
<evidence type="ECO:0000256" key="7">
    <source>
        <dbReference type="ARBA" id="ARBA00047984"/>
    </source>
</evidence>
<feature type="compositionally biased region" description="Low complexity" evidence="8">
    <location>
        <begin position="347"/>
        <end position="357"/>
    </location>
</feature>
<dbReference type="InterPro" id="IPR027417">
    <property type="entry name" value="P-loop_NTPase"/>
</dbReference>
<comment type="caution">
    <text evidence="9">The sequence shown here is derived from an EMBL/GenBank/DDBJ whole genome shotgun (WGS) entry which is preliminary data.</text>
</comment>
<keyword evidence="4" id="KW-0378">Hydrolase</keyword>
<dbReference type="PROSITE" id="PS51194">
    <property type="entry name" value="HELICASE_CTER"/>
    <property type="match status" value="1"/>
</dbReference>
<dbReference type="Gene3D" id="3.40.50.300">
    <property type="entry name" value="P-loop containing nucleotide triphosphate hydrolases"/>
    <property type="match status" value="2"/>
</dbReference>
<dbReference type="FunFam" id="3.40.50.300:FF:000145">
    <property type="entry name" value="probable ATP-dependent RNA helicase DHX40"/>
    <property type="match status" value="1"/>
</dbReference>
<feature type="region of interest" description="Disordered" evidence="8">
    <location>
        <begin position="1"/>
        <end position="234"/>
    </location>
</feature>
<gene>
    <name evidence="9" type="primary">DHR2</name>
    <name evidence="9" type="ORF">TWF191_010591</name>
</gene>
<feature type="region of interest" description="Disordered" evidence="8">
    <location>
        <begin position="250"/>
        <end position="553"/>
    </location>
</feature>
<dbReference type="InterPro" id="IPR048333">
    <property type="entry name" value="HA2_WH"/>
</dbReference>
<evidence type="ECO:0000313" key="9">
    <source>
        <dbReference type="EMBL" id="KAF3212180.1"/>
    </source>
</evidence>
<dbReference type="SMART" id="SM00847">
    <property type="entry name" value="HA2"/>
    <property type="match status" value="1"/>
</dbReference>
<organism evidence="9 10">
    <name type="scientific">Orbilia oligospora</name>
    <name type="common">Nematode-trapping fungus</name>
    <name type="synonym">Arthrobotrys oligospora</name>
    <dbReference type="NCBI Taxonomy" id="2813651"/>
    <lineage>
        <taxon>Eukaryota</taxon>
        <taxon>Fungi</taxon>
        <taxon>Dikarya</taxon>
        <taxon>Ascomycota</taxon>
        <taxon>Pezizomycotina</taxon>
        <taxon>Orbiliomycetes</taxon>
        <taxon>Orbiliales</taxon>
        <taxon>Orbiliaceae</taxon>
        <taxon>Orbilia</taxon>
    </lineage>
</organism>
<feature type="compositionally biased region" description="Basic residues" evidence="8">
    <location>
        <begin position="102"/>
        <end position="114"/>
    </location>
</feature>
<dbReference type="Pfam" id="PF21010">
    <property type="entry name" value="HA2_C"/>
    <property type="match status" value="1"/>
</dbReference>
<dbReference type="Pfam" id="PF04408">
    <property type="entry name" value="WHD_HA2"/>
    <property type="match status" value="1"/>
</dbReference>
<feature type="compositionally biased region" description="Polar residues" evidence="8">
    <location>
        <begin position="316"/>
        <end position="326"/>
    </location>
</feature>
<evidence type="ECO:0000256" key="2">
    <source>
        <dbReference type="ARBA" id="ARBA00012552"/>
    </source>
</evidence>
<feature type="compositionally biased region" description="Basic and acidic residues" evidence="8">
    <location>
        <begin position="329"/>
        <end position="346"/>
    </location>
</feature>
<dbReference type="Pfam" id="PF00270">
    <property type="entry name" value="DEAD"/>
    <property type="match status" value="1"/>
</dbReference>
<dbReference type="InterPro" id="IPR007502">
    <property type="entry name" value="Helicase-assoc_dom"/>
</dbReference>
<sequence>MSHPNKRQKVKDDYLSSSSVSALSKVRLRQQHDALQETLRSNTGQGKKTKFFSESPEPSGRSIPPPPISKPSKHTGAVKESLITNGGISEVEAIELRQKNEKARKKLERKKRRLADKERADKEAEDGGYSSWNGFSDSQEPRSNTAPPRKIRKKFVEEAVVLDKPVKASKEGRKRPKSPPATNSTSRDTKPERLPKERKRKRQDDIDSNKSSLKRSKKPPTKGGSPVFPAVPETTTDFMLPNSILVPPAARKKPTTKVESPVFPTIPEGTTDFMLPNSILGPPAARKPATKRDSPIFPAIPEGEGTDFMLPESLLASISAQKPAKTTSKKIESVWDRLKSKPKESSAKPPTESSKASLGSGDPVSENSMTAASSGSKPSPELQTVPQKPHQEAPLLYKNAEKKALLQDKLEPQQEAPLQNKAYKNLPPQDKKKIQQEAPLQNKVKKKGLPHDKIGVQQEVPLQSKVYKNLPPQDKVRAQKEVPLQNKVEKEALPREGPKARHEAPPKNELFKNVLSSHKTKPGQEVGNDSTTGLVDPLTPAPPKPPVKSKEQISRELQVVRTSLPIWEFQDEIRATIRKSNSMVLVGETGSGKSTQIGQFLLNQPCMSKMTSAGGKKYGGCIAITQPRRVAAISLAQRVSNEMGTTLGKEAGYCVRFDNMSDHSTKIRYITDGMLLNEILHDPELSRYSVIVVDEAHERSVSTDLGMGLLKGIVEARRKKKVPLKLIVMSATLNVEKMANYVGGHPETGEVSEKFPPAPICRIPGKIFPVEVFYTPTSIDNFQTAAAKTIFQVHYQQPCPGDILVFSTGSEEIEELASMVEELALQMEPDKPKLNVMRLYASLDPAEQQRVFVRGNPKERKVIIATNIAETSVTVPGVRHVIDCGKVKMKRFRHQLGIESLLVTDISQASAQQRKGRAGREAPGTCYRLYTQDFFKQLQKDTEPEILHCDLAGAMLTLLAMKSENSMDTVNNFPFLDGPSHQSRVKALTTLHELGAINDNGNISDVGKKMSKFPLPPVQSRVIVAASEEEKSNQSSEENVLVDVIDVLSCLSVDGNIILQPARWKKTLAEPKEKSDPLLAKKKKRRHTDEEDSDEELTQEEKVQNKRMDIVHPSGDHVTYLNILRRYLSKRSSEQKKFCQEYQISYSLMRKVENIRKQLRGYCRLDKVGDLPRDSEMRYESDTLAARYPRVSAEQTERILRCFMKGVGVENIAKRTNGRNYRTLTSTGNVASGVDMSVHPSSCLMWESIEREVKRSKKDVWSGGGHDREQSKIAREAAKRKEAFGEAVMYQDVVWTSKAFMKCVSKIKLAWTAEVFEGLALFTQ</sequence>
<feature type="compositionally biased region" description="Polar residues" evidence="8">
    <location>
        <begin position="130"/>
        <end position="146"/>
    </location>
</feature>
<dbReference type="SMART" id="SM00487">
    <property type="entry name" value="DEXDc"/>
    <property type="match status" value="1"/>
</dbReference>
<dbReference type="Pfam" id="PF00271">
    <property type="entry name" value="Helicase_C"/>
    <property type="match status" value="1"/>
</dbReference>
<feature type="compositionally biased region" description="Basic and acidic residues" evidence="8">
    <location>
        <begin position="399"/>
        <end position="412"/>
    </location>
</feature>
<comment type="similarity">
    <text evidence="1">Belongs to the DEAD box helicase family. DEAH subfamily.</text>
</comment>
<evidence type="ECO:0000256" key="4">
    <source>
        <dbReference type="ARBA" id="ARBA00022801"/>
    </source>
</evidence>
<dbReference type="PROSITE" id="PS51192">
    <property type="entry name" value="HELICASE_ATP_BIND_1"/>
    <property type="match status" value="1"/>
</dbReference>
<evidence type="ECO:0000256" key="6">
    <source>
        <dbReference type="ARBA" id="ARBA00022840"/>
    </source>
</evidence>
<dbReference type="InterPro" id="IPR001650">
    <property type="entry name" value="Helicase_C-like"/>
</dbReference>
<dbReference type="InterPro" id="IPR002464">
    <property type="entry name" value="DNA/RNA_helicase_DEAH_CS"/>
</dbReference>
<evidence type="ECO:0000256" key="3">
    <source>
        <dbReference type="ARBA" id="ARBA00022741"/>
    </source>
</evidence>
<dbReference type="FunFam" id="3.40.50.300:FF:000578">
    <property type="entry name" value="probable ATP-dependent RNA helicase DHX35"/>
    <property type="match status" value="1"/>
</dbReference>